<evidence type="ECO:0000313" key="1">
    <source>
        <dbReference type="EMBL" id="MDG2989577.1"/>
    </source>
</evidence>
<dbReference type="RefSeq" id="WP_277865497.1">
    <property type="nucleotide sequence ID" value="NZ_JAKKUT010000001.1"/>
</dbReference>
<accession>A0ABT6EUP6</accession>
<reference evidence="1" key="2">
    <citation type="submission" date="2022-01" db="EMBL/GenBank/DDBJ databases">
        <authorList>
            <person name="Zivanovic Y."/>
            <person name="Moreira D."/>
            <person name="Lopez-Garcia P."/>
        </authorList>
    </citation>
    <scope>NUCLEOTIDE SEQUENCE</scope>
    <source>
        <strain evidence="1">G9</strain>
    </source>
</reference>
<organism evidence="1 2">
    <name type="scientific">Candidatus Synechococcus calcipolaris G9</name>
    <dbReference type="NCBI Taxonomy" id="1497997"/>
    <lineage>
        <taxon>Bacteria</taxon>
        <taxon>Bacillati</taxon>
        <taxon>Cyanobacteriota</taxon>
        <taxon>Cyanophyceae</taxon>
        <taxon>Synechococcales</taxon>
        <taxon>Synechococcaceae</taxon>
        <taxon>Synechococcus</taxon>
    </lineage>
</organism>
<dbReference type="Proteomes" id="UP001154265">
    <property type="component" value="Unassembled WGS sequence"/>
</dbReference>
<proteinExistence type="predicted"/>
<dbReference type="SUPFAM" id="SSF52402">
    <property type="entry name" value="Adenine nucleotide alpha hydrolases-like"/>
    <property type="match status" value="1"/>
</dbReference>
<dbReference type="EMBL" id="JAKKUT010000001">
    <property type="protein sequence ID" value="MDG2989577.1"/>
    <property type="molecule type" value="Genomic_DNA"/>
</dbReference>
<name>A0ABT6EUP6_9SYNE</name>
<dbReference type="InterPro" id="IPR020022">
    <property type="entry name" value="N-acetyl_sugar_amidoTrfase"/>
</dbReference>
<gene>
    <name evidence="1" type="ORF">L3556_01320</name>
</gene>
<protein>
    <submittedName>
        <fullName evidence="1">N-acetyl sugar amidotransferase</fullName>
    </submittedName>
</protein>
<keyword evidence="2" id="KW-1185">Reference proteome</keyword>
<dbReference type="NCBIfam" id="TIGR03573">
    <property type="entry name" value="WbuX"/>
    <property type="match status" value="1"/>
</dbReference>
<evidence type="ECO:0000313" key="2">
    <source>
        <dbReference type="Proteomes" id="UP001154265"/>
    </source>
</evidence>
<dbReference type="InterPro" id="IPR014729">
    <property type="entry name" value="Rossmann-like_a/b/a_fold"/>
</dbReference>
<comment type="caution">
    <text evidence="1">The sequence shown here is derived from an EMBL/GenBank/DDBJ whole genome shotgun (WGS) entry which is preliminary data.</text>
</comment>
<reference evidence="1" key="1">
    <citation type="journal article" date="2022" name="Genome Biol. Evol.">
        <title>A New Gene Family Diagnostic for Intracellular Biomineralization of Amorphous Ca Carbonates by Cyanobacteria.</title>
        <authorList>
            <person name="Benzerara K."/>
            <person name="Duprat E."/>
            <person name="Bitard-Feildel T."/>
            <person name="Caumes G."/>
            <person name="Cassier-Chauvat C."/>
            <person name="Chauvat F."/>
            <person name="Dezi M."/>
            <person name="Diop S.I."/>
            <person name="Gaschignard G."/>
            <person name="Gorgen S."/>
            <person name="Gugger M."/>
            <person name="Lopez-Garcia P."/>
            <person name="Millet M."/>
            <person name="Skouri-Panet F."/>
            <person name="Moreira D."/>
            <person name="Callebaut I."/>
        </authorList>
    </citation>
    <scope>NUCLEOTIDE SEQUENCE</scope>
    <source>
        <strain evidence="1">G9</strain>
    </source>
</reference>
<sequence>MSKDSNGVFQQCTRCVMDTSVDDIIFNENGICNYCTNFLEEAKPITEETEENRKIRLKNFVAQVKQSGKNKPYDCVVGVSGGVDSSWTLVQVVQLGLCPLAVHMDNGWNSELAQNNIANLVRGLGVDLYTHVIDWQEYRALMQAFFDADVIDIELLYDNAMLAVNYQQADRHGVKFILSGVNQATEGMRMPQKWNWFKWDRRNIKALGQRFGHIKLKTFPAMGTLDYIYYEIFKKIKWVSFLDFLPYNKFDALNILEKEFSYKRYPYKHYESIFTRFYQGYLLPKKFNVDKRKLHLSTLVISGQMSREEALESLKGIAYLDEQSLQNDIDYFLKKMQWTPEQLENYLARPEIPHDFYPTEKPFWDFAYRVYQTIKNR</sequence>
<dbReference type="Gene3D" id="3.40.50.620">
    <property type="entry name" value="HUPs"/>
    <property type="match status" value="1"/>
</dbReference>